<feature type="transmembrane region" description="Helical" evidence="5">
    <location>
        <begin position="76"/>
        <end position="98"/>
    </location>
</feature>
<evidence type="ECO:0000256" key="3">
    <source>
        <dbReference type="ARBA" id="ARBA00022989"/>
    </source>
</evidence>
<reference evidence="7" key="1">
    <citation type="submission" date="2020-11" db="EMBL/GenBank/DDBJ databases">
        <authorList>
            <person name="Tran Van P."/>
        </authorList>
    </citation>
    <scope>NUCLEOTIDE SEQUENCE</scope>
</reference>
<dbReference type="Pfam" id="PF04588">
    <property type="entry name" value="HIG_1_N"/>
    <property type="match status" value="1"/>
</dbReference>
<dbReference type="PROSITE" id="PS51503">
    <property type="entry name" value="HIG1"/>
    <property type="match status" value="1"/>
</dbReference>
<comment type="subcellular location">
    <subcellularLocation>
        <location evidence="1">Mitochondrion membrane</location>
    </subcellularLocation>
</comment>
<dbReference type="Gene3D" id="6.10.140.1320">
    <property type="match status" value="1"/>
</dbReference>
<proteinExistence type="predicted"/>
<name>A0A7R8Z8L5_TIMDO</name>
<dbReference type="PANTHER" id="PTHR12297:SF18">
    <property type="entry name" value="HIG1 DOMAIN FAMILY MEMBER 2A"/>
    <property type="match status" value="1"/>
</dbReference>
<evidence type="ECO:0000259" key="6">
    <source>
        <dbReference type="PROSITE" id="PS51503"/>
    </source>
</evidence>
<sequence>MSLPRPEDFSPEPEFDWLQLRKDLDTSPIETPKEKLYRKFNENPLVPIGSLATVGALGYGLWCFRLGRSQMSQYMMRARVVAQGFTLVALLIGVSINATQGPKDDKK</sequence>
<feature type="domain" description="HIG1" evidence="6">
    <location>
        <begin position="17"/>
        <end position="107"/>
    </location>
</feature>
<feature type="transmembrane region" description="Helical" evidence="5">
    <location>
        <begin position="45"/>
        <end position="64"/>
    </location>
</feature>
<dbReference type="InterPro" id="IPR050355">
    <property type="entry name" value="RCF1"/>
</dbReference>
<keyword evidence="4 5" id="KW-0472">Membrane</keyword>
<evidence type="ECO:0000256" key="4">
    <source>
        <dbReference type="ARBA" id="ARBA00023136"/>
    </source>
</evidence>
<keyword evidence="3 5" id="KW-1133">Transmembrane helix</keyword>
<evidence type="ECO:0000256" key="5">
    <source>
        <dbReference type="SAM" id="Phobius"/>
    </source>
</evidence>
<dbReference type="AlphaFoldDB" id="A0A7R8Z8L5"/>
<dbReference type="PANTHER" id="PTHR12297">
    <property type="entry name" value="HYPOXIA-INDUCBILE GENE 1 HIG1 -RELATED"/>
    <property type="match status" value="1"/>
</dbReference>
<protein>
    <recommendedName>
        <fullName evidence="6">HIG1 domain-containing protein</fullName>
    </recommendedName>
</protein>
<dbReference type="GO" id="GO:0097250">
    <property type="term" value="P:mitochondrial respirasome assembly"/>
    <property type="evidence" value="ECO:0007669"/>
    <property type="project" value="TreeGrafter"/>
</dbReference>
<accession>A0A7R8Z8L5</accession>
<evidence type="ECO:0000256" key="2">
    <source>
        <dbReference type="ARBA" id="ARBA00022692"/>
    </source>
</evidence>
<evidence type="ECO:0000313" key="7">
    <source>
        <dbReference type="EMBL" id="CAD7196032.1"/>
    </source>
</evidence>
<gene>
    <name evidence="7" type="ORF">TDIB3V08_LOCUS2390</name>
</gene>
<evidence type="ECO:0000256" key="1">
    <source>
        <dbReference type="ARBA" id="ARBA00004325"/>
    </source>
</evidence>
<dbReference type="GO" id="GO:0031966">
    <property type="term" value="C:mitochondrial membrane"/>
    <property type="evidence" value="ECO:0007669"/>
    <property type="project" value="UniProtKB-SubCell"/>
</dbReference>
<keyword evidence="2 5" id="KW-0812">Transmembrane</keyword>
<organism evidence="7">
    <name type="scientific">Timema douglasi</name>
    <name type="common">Walking stick</name>
    <dbReference type="NCBI Taxonomy" id="61478"/>
    <lineage>
        <taxon>Eukaryota</taxon>
        <taxon>Metazoa</taxon>
        <taxon>Ecdysozoa</taxon>
        <taxon>Arthropoda</taxon>
        <taxon>Hexapoda</taxon>
        <taxon>Insecta</taxon>
        <taxon>Pterygota</taxon>
        <taxon>Neoptera</taxon>
        <taxon>Polyneoptera</taxon>
        <taxon>Phasmatodea</taxon>
        <taxon>Timematodea</taxon>
        <taxon>Timematoidea</taxon>
        <taxon>Timematidae</taxon>
        <taxon>Timema</taxon>
    </lineage>
</organism>
<dbReference type="EMBL" id="OA564979">
    <property type="protein sequence ID" value="CAD7196032.1"/>
    <property type="molecule type" value="Genomic_DNA"/>
</dbReference>
<dbReference type="InterPro" id="IPR007667">
    <property type="entry name" value="Hypoxia_induced_domain"/>
</dbReference>